<dbReference type="AlphaFoldDB" id="A0A1X0FJ42"/>
<reference evidence="1 2" key="1">
    <citation type="submission" date="2017-02" db="EMBL/GenBank/DDBJ databases">
        <title>The new phylogeny of genus Mycobacterium.</title>
        <authorList>
            <person name="Tortoli E."/>
            <person name="Trovato A."/>
            <person name="Cirillo D.M."/>
        </authorList>
    </citation>
    <scope>NUCLEOTIDE SEQUENCE [LARGE SCALE GENOMIC DNA]</scope>
    <source>
        <strain evidence="1 2">DSM 45255</strain>
    </source>
</reference>
<comment type="caution">
    <text evidence="1">The sequence shown here is derived from an EMBL/GenBank/DDBJ whole genome shotgun (WGS) entry which is preliminary data.</text>
</comment>
<evidence type="ECO:0000313" key="1">
    <source>
        <dbReference type="EMBL" id="ORB01549.1"/>
    </source>
</evidence>
<proteinExistence type="predicted"/>
<accession>A0A1X0FJ42</accession>
<sequence>MRGPRASADTREAAAGVGSMSVTVKFGLGYVRDLVVGDPRKRLVYSEDSSVTFRRAHDPASEVVDVFAAEVLRPHIGPVLFDVVHARSAFRFAVNRSSAGWHVGEGLLQAALLFVVDQHESRSCRRTG</sequence>
<evidence type="ECO:0000313" key="2">
    <source>
        <dbReference type="Proteomes" id="UP000192760"/>
    </source>
</evidence>
<gene>
    <name evidence="1" type="ORF">BST30_21085</name>
</gene>
<protein>
    <submittedName>
        <fullName evidence="1">Uncharacterized protein</fullName>
    </submittedName>
</protein>
<name>A0A1X0FJ42_MYCNT</name>
<dbReference type="Proteomes" id="UP000192760">
    <property type="component" value="Unassembled WGS sequence"/>
</dbReference>
<dbReference type="EMBL" id="MVHW01000029">
    <property type="protein sequence ID" value="ORB01549.1"/>
    <property type="molecule type" value="Genomic_DNA"/>
</dbReference>
<organism evidence="1 2">
    <name type="scientific">Mycobacterium mantenii</name>
    <dbReference type="NCBI Taxonomy" id="560555"/>
    <lineage>
        <taxon>Bacteria</taxon>
        <taxon>Bacillati</taxon>
        <taxon>Actinomycetota</taxon>
        <taxon>Actinomycetes</taxon>
        <taxon>Mycobacteriales</taxon>
        <taxon>Mycobacteriaceae</taxon>
        <taxon>Mycobacterium</taxon>
        <taxon>Mycobacterium avium complex (MAC)</taxon>
    </lineage>
</organism>